<keyword evidence="2 5" id="KW-0812">Transmembrane</keyword>
<dbReference type="PANTHER" id="PTHR22776:SF49">
    <property type="entry name" value="MARVEL DOMAIN-CONTAINING PROTEIN"/>
    <property type="match status" value="1"/>
</dbReference>
<dbReference type="Pfam" id="PF01284">
    <property type="entry name" value="MARVEL"/>
    <property type="match status" value="1"/>
</dbReference>
<evidence type="ECO:0000256" key="3">
    <source>
        <dbReference type="ARBA" id="ARBA00022989"/>
    </source>
</evidence>
<evidence type="ECO:0000313" key="9">
    <source>
        <dbReference type="Proteomes" id="UP000676336"/>
    </source>
</evidence>
<proteinExistence type="predicted"/>
<gene>
    <name evidence="8" type="ORF">SMN809_LOCUS610</name>
</gene>
<keyword evidence="4 5" id="KW-0472">Membrane</keyword>
<evidence type="ECO:0000256" key="5">
    <source>
        <dbReference type="PROSITE-ProRule" id="PRU00581"/>
    </source>
</evidence>
<evidence type="ECO:0000259" key="7">
    <source>
        <dbReference type="PROSITE" id="PS51225"/>
    </source>
</evidence>
<dbReference type="AlphaFoldDB" id="A0A8S2JBH5"/>
<protein>
    <recommendedName>
        <fullName evidence="7">MARVEL domain-containing protein</fullName>
    </recommendedName>
</protein>
<dbReference type="PROSITE" id="PS51225">
    <property type="entry name" value="MARVEL"/>
    <property type="match status" value="1"/>
</dbReference>
<feature type="transmembrane region" description="Helical" evidence="6">
    <location>
        <begin position="85"/>
        <end position="106"/>
    </location>
</feature>
<comment type="subcellular location">
    <subcellularLocation>
        <location evidence="1">Membrane</location>
        <topology evidence="1">Multi-pass membrane protein</topology>
    </subcellularLocation>
</comment>
<sequence length="158" mass="17279">MSGSSSGFCNQVVDYIKSVPGILKMIELAIILCGAAPTIDGSSGNKGFFLFVSILALILTFALFIIFIFNLNTWCPIIPWKYTELGWCAFIALFYFIASIVIATIAKYDGAYGGATFFGFAAFLTYTAEAVYHFLKIRGELPSTSADRYNASQQPTNN</sequence>
<dbReference type="InterPro" id="IPR008253">
    <property type="entry name" value="Marvel"/>
</dbReference>
<dbReference type="InterPro" id="IPR050578">
    <property type="entry name" value="MARVEL-CKLF_proteins"/>
</dbReference>
<dbReference type="Proteomes" id="UP000676336">
    <property type="component" value="Unassembled WGS sequence"/>
</dbReference>
<evidence type="ECO:0000313" key="8">
    <source>
        <dbReference type="EMBL" id="CAF3790636.1"/>
    </source>
</evidence>
<evidence type="ECO:0000256" key="4">
    <source>
        <dbReference type="ARBA" id="ARBA00023136"/>
    </source>
</evidence>
<evidence type="ECO:0000256" key="2">
    <source>
        <dbReference type="ARBA" id="ARBA00022692"/>
    </source>
</evidence>
<dbReference type="EMBL" id="CAJOBI010000071">
    <property type="protein sequence ID" value="CAF3790636.1"/>
    <property type="molecule type" value="Genomic_DNA"/>
</dbReference>
<evidence type="ECO:0000256" key="6">
    <source>
        <dbReference type="SAM" id="Phobius"/>
    </source>
</evidence>
<evidence type="ECO:0000256" key="1">
    <source>
        <dbReference type="ARBA" id="ARBA00004141"/>
    </source>
</evidence>
<dbReference type="PANTHER" id="PTHR22776">
    <property type="entry name" value="MARVEL-CONTAINING POTENTIAL LIPID RAFT-ASSOCIATED PROTEIN"/>
    <property type="match status" value="1"/>
</dbReference>
<accession>A0A8S2JBH5</accession>
<name>A0A8S2JBH5_9BILA</name>
<feature type="transmembrane region" description="Helical" evidence="6">
    <location>
        <begin position="48"/>
        <end position="73"/>
    </location>
</feature>
<reference evidence="8" key="1">
    <citation type="submission" date="2021-02" db="EMBL/GenBank/DDBJ databases">
        <authorList>
            <person name="Nowell W R."/>
        </authorList>
    </citation>
    <scope>NUCLEOTIDE SEQUENCE</scope>
</reference>
<feature type="transmembrane region" description="Helical" evidence="6">
    <location>
        <begin position="112"/>
        <end position="135"/>
    </location>
</feature>
<keyword evidence="3 6" id="KW-1133">Transmembrane helix</keyword>
<feature type="domain" description="MARVEL" evidence="7">
    <location>
        <begin position="15"/>
        <end position="138"/>
    </location>
</feature>
<dbReference type="GO" id="GO:0016020">
    <property type="term" value="C:membrane"/>
    <property type="evidence" value="ECO:0007669"/>
    <property type="project" value="UniProtKB-SubCell"/>
</dbReference>
<comment type="caution">
    <text evidence="8">The sequence shown here is derived from an EMBL/GenBank/DDBJ whole genome shotgun (WGS) entry which is preliminary data.</text>
</comment>
<organism evidence="8 9">
    <name type="scientific">Rotaria magnacalcarata</name>
    <dbReference type="NCBI Taxonomy" id="392030"/>
    <lineage>
        <taxon>Eukaryota</taxon>
        <taxon>Metazoa</taxon>
        <taxon>Spiralia</taxon>
        <taxon>Gnathifera</taxon>
        <taxon>Rotifera</taxon>
        <taxon>Eurotatoria</taxon>
        <taxon>Bdelloidea</taxon>
        <taxon>Philodinida</taxon>
        <taxon>Philodinidae</taxon>
        <taxon>Rotaria</taxon>
    </lineage>
</organism>